<evidence type="ECO:0000259" key="8">
    <source>
        <dbReference type="PROSITE" id="PS51007"/>
    </source>
</evidence>
<proteinExistence type="predicted"/>
<dbReference type="Proteomes" id="UP000654401">
    <property type="component" value="Unassembled WGS sequence"/>
</dbReference>
<gene>
    <name evidence="9" type="ORF">H8D24_01990</name>
</gene>
<protein>
    <submittedName>
        <fullName evidence="9">C-type cytochrome</fullName>
    </submittedName>
</protein>
<reference evidence="9 10" key="1">
    <citation type="submission" date="2020-08" db="EMBL/GenBank/DDBJ databases">
        <title>Bridging the membrane lipid divide: bacteria of the FCB group superphylum have the potential to synthesize archaeal ether lipids.</title>
        <authorList>
            <person name="Villanueva L."/>
            <person name="Von Meijenfeldt F.A.B."/>
            <person name="Westbye A.B."/>
            <person name="Yadav S."/>
            <person name="Hopmans E.C."/>
            <person name="Dutilh B.E."/>
            <person name="Sinninghe Damste J.S."/>
        </authorList>
    </citation>
    <scope>NUCLEOTIDE SEQUENCE [LARGE SCALE GENOMIC DNA]</scope>
    <source>
        <strain evidence="9">NIOZ-UU100</strain>
    </source>
</reference>
<keyword evidence="1" id="KW-0813">Transport</keyword>
<dbReference type="Gene3D" id="1.10.760.10">
    <property type="entry name" value="Cytochrome c-like domain"/>
    <property type="match status" value="3"/>
</dbReference>
<evidence type="ECO:0000313" key="9">
    <source>
        <dbReference type="EMBL" id="MBC8519168.1"/>
    </source>
</evidence>
<evidence type="ECO:0000256" key="4">
    <source>
        <dbReference type="ARBA" id="ARBA00022982"/>
    </source>
</evidence>
<dbReference type="GO" id="GO:0046872">
    <property type="term" value="F:metal ion binding"/>
    <property type="evidence" value="ECO:0007669"/>
    <property type="project" value="UniProtKB-KW"/>
</dbReference>
<accession>A0A8J6TS33</accession>
<evidence type="ECO:0000256" key="7">
    <source>
        <dbReference type="SAM" id="SignalP"/>
    </source>
</evidence>
<evidence type="ECO:0000256" key="1">
    <source>
        <dbReference type="ARBA" id="ARBA00022448"/>
    </source>
</evidence>
<organism evidence="9 10">
    <name type="scientific">Candidatus Thiopontia autotrophica</name>
    <dbReference type="NCBI Taxonomy" id="2841688"/>
    <lineage>
        <taxon>Bacteria</taxon>
        <taxon>Pseudomonadati</taxon>
        <taxon>Pseudomonadota</taxon>
        <taxon>Gammaproteobacteria</taxon>
        <taxon>Candidatus Thiopontia</taxon>
    </lineage>
</organism>
<keyword evidence="7" id="KW-0732">Signal</keyword>
<evidence type="ECO:0000256" key="2">
    <source>
        <dbReference type="ARBA" id="ARBA00022617"/>
    </source>
</evidence>
<feature type="domain" description="Cytochrome c" evidence="8">
    <location>
        <begin position="26"/>
        <end position="115"/>
    </location>
</feature>
<name>A0A8J6TS33_9GAMM</name>
<dbReference type="InterPro" id="IPR036909">
    <property type="entry name" value="Cyt_c-like_dom_sf"/>
</dbReference>
<keyword evidence="3 6" id="KW-0479">Metal-binding</keyword>
<dbReference type="InterPro" id="IPR009056">
    <property type="entry name" value="Cyt_c-like_dom"/>
</dbReference>
<dbReference type="SUPFAM" id="SSF46626">
    <property type="entry name" value="Cytochrome c"/>
    <property type="match status" value="3"/>
</dbReference>
<dbReference type="InterPro" id="IPR050597">
    <property type="entry name" value="Cytochrome_c_Oxidase_Subunit"/>
</dbReference>
<evidence type="ECO:0000256" key="3">
    <source>
        <dbReference type="ARBA" id="ARBA00022723"/>
    </source>
</evidence>
<evidence type="ECO:0000256" key="5">
    <source>
        <dbReference type="ARBA" id="ARBA00023004"/>
    </source>
</evidence>
<dbReference type="PANTHER" id="PTHR33751:SF9">
    <property type="entry name" value="CYTOCHROME C4"/>
    <property type="match status" value="1"/>
</dbReference>
<dbReference type="Pfam" id="PF13442">
    <property type="entry name" value="Cytochrome_CBB3"/>
    <property type="match status" value="1"/>
</dbReference>
<sequence length="351" mass="34080">MKKAVLTQTLVAAAVLAISGTVMAGGDVDAGKAKAAVCGACHGATGHGNPAFPDPMNPGKTKAVPALAGQNAGYLAKQMEDFKSGARKDLLMTGQALGLSDADIANLAAYYATAAGADGGSVDAGLAAKGKSLYQGGDMARGVTACMACHGPDAAGNDSAGWPGLTGQLADYTTAQLNAFGSGARYNDPNRMMQDVASRLTDGDISAVTAYIQSMDGVVASAPVAATTAPEAPAPEAPVVAETVAAPAAAAKEAAPAPAAAPASAATGGAALFQAGCFACHGPMAPALNAPQIGVKDNWAPRLEKAGGRDGLVASAIAGVAGTAMAPKGGTALSDAEIGAVIDHIIAQAGL</sequence>
<feature type="domain" description="Cytochrome c" evidence="8">
    <location>
        <begin position="125"/>
        <end position="216"/>
    </location>
</feature>
<evidence type="ECO:0000256" key="6">
    <source>
        <dbReference type="PROSITE-ProRule" id="PRU00433"/>
    </source>
</evidence>
<feature type="signal peptide" evidence="7">
    <location>
        <begin position="1"/>
        <end position="24"/>
    </location>
</feature>
<evidence type="ECO:0000313" key="10">
    <source>
        <dbReference type="Proteomes" id="UP000654401"/>
    </source>
</evidence>
<feature type="domain" description="Cytochrome c" evidence="8">
    <location>
        <begin position="264"/>
        <end position="349"/>
    </location>
</feature>
<comment type="caution">
    <text evidence="9">The sequence shown here is derived from an EMBL/GenBank/DDBJ whole genome shotgun (WGS) entry which is preliminary data.</text>
</comment>
<keyword evidence="5 6" id="KW-0408">Iron</keyword>
<keyword evidence="4" id="KW-0249">Electron transport</keyword>
<feature type="chain" id="PRO_5035248225" evidence="7">
    <location>
        <begin position="25"/>
        <end position="351"/>
    </location>
</feature>
<dbReference type="Pfam" id="PF00034">
    <property type="entry name" value="Cytochrom_C"/>
    <property type="match status" value="2"/>
</dbReference>
<dbReference type="GO" id="GO:0020037">
    <property type="term" value="F:heme binding"/>
    <property type="evidence" value="ECO:0007669"/>
    <property type="project" value="InterPro"/>
</dbReference>
<keyword evidence="2 6" id="KW-0349">Heme</keyword>
<dbReference type="AlphaFoldDB" id="A0A8J6TS33"/>
<dbReference type="PANTHER" id="PTHR33751">
    <property type="entry name" value="CBB3-TYPE CYTOCHROME C OXIDASE SUBUNIT FIXP"/>
    <property type="match status" value="1"/>
</dbReference>
<dbReference type="PROSITE" id="PS51007">
    <property type="entry name" value="CYTC"/>
    <property type="match status" value="3"/>
</dbReference>
<dbReference type="EMBL" id="JACNFK010000017">
    <property type="protein sequence ID" value="MBC8519168.1"/>
    <property type="molecule type" value="Genomic_DNA"/>
</dbReference>
<dbReference type="GO" id="GO:0009055">
    <property type="term" value="F:electron transfer activity"/>
    <property type="evidence" value="ECO:0007669"/>
    <property type="project" value="InterPro"/>
</dbReference>